<dbReference type="GO" id="GO:0000786">
    <property type="term" value="C:nucleosome"/>
    <property type="evidence" value="ECO:0007669"/>
    <property type="project" value="UniProtKB-KW"/>
</dbReference>
<evidence type="ECO:0000256" key="1">
    <source>
        <dbReference type="ARBA" id="ARBA00004123"/>
    </source>
</evidence>
<dbReference type="GO" id="GO:0005634">
    <property type="term" value="C:nucleus"/>
    <property type="evidence" value="ECO:0007669"/>
    <property type="project" value="UniProtKB-SubCell"/>
</dbReference>
<reference evidence="10" key="1">
    <citation type="submission" date="2023-06" db="EMBL/GenBank/DDBJ databases">
        <authorList>
            <person name="Noh H."/>
        </authorList>
    </citation>
    <scope>NUCLEOTIDE SEQUENCE</scope>
    <source>
        <strain evidence="10">DUCC20226</strain>
    </source>
</reference>
<name>A0AAD9SQH8_PHOAM</name>
<evidence type="ECO:0000256" key="2">
    <source>
        <dbReference type="ARBA" id="ARBA00004286"/>
    </source>
</evidence>
<comment type="caution">
    <text evidence="10">The sequence shown here is derived from an EMBL/GenBank/DDBJ whole genome shotgun (WGS) entry which is preliminary data.</text>
</comment>
<evidence type="ECO:0000313" key="11">
    <source>
        <dbReference type="Proteomes" id="UP001265746"/>
    </source>
</evidence>
<evidence type="ECO:0000256" key="8">
    <source>
        <dbReference type="RuleBase" id="RU000528"/>
    </source>
</evidence>
<sequence length="197" mass="22323">MGVWDIFPNLLGRPFLLAPVSQYHSRGKLQPPTLPTRLSFIVKSEGPPLEHLTMPPTIPQRGGPSGLKVRPGQVSGKTLYGQGAKRHRKILKDNIRAISAFLLARPDIRRLARRGGVKRISATVYNEVRAALKDRLRMILRDCVTYVDYRRAKTVTVYDVIHSLKRIGRPVYGFDPETYKPVKTKERKRNAQADDSD</sequence>
<dbReference type="AlphaFoldDB" id="A0AAD9SQH8"/>
<dbReference type="EMBL" id="JAUJFL010000001">
    <property type="protein sequence ID" value="KAK2613807.1"/>
    <property type="molecule type" value="Genomic_DNA"/>
</dbReference>
<dbReference type="GO" id="GO:0003677">
    <property type="term" value="F:DNA binding"/>
    <property type="evidence" value="ECO:0007669"/>
    <property type="project" value="UniProtKB-KW"/>
</dbReference>
<keyword evidence="11" id="KW-1185">Reference proteome</keyword>
<dbReference type="InterPro" id="IPR001951">
    <property type="entry name" value="Histone_H4"/>
</dbReference>
<keyword evidence="5 8" id="KW-0238">DNA-binding</keyword>
<comment type="function">
    <text evidence="8">Core component of nucleosome. Nucleosomes wrap and compact DNA into chromatin, limiting DNA accessibility to the cellular machineries which require DNA as a template. Histones thereby play a central role in transcription regulation, DNA repair, DNA replication and chromosomal stability. DNA accessibility is regulated via a complex set of post-translational modifications of histones, also called histone code, and nucleosome remodeling.</text>
</comment>
<dbReference type="InterPro" id="IPR019809">
    <property type="entry name" value="Histone_H4_CS"/>
</dbReference>
<keyword evidence="6 8" id="KW-0539">Nucleus</keyword>
<feature type="region of interest" description="Disordered" evidence="9">
    <location>
        <begin position="178"/>
        <end position="197"/>
    </location>
</feature>
<protein>
    <recommendedName>
        <fullName evidence="8">Histone H4</fullName>
    </recommendedName>
</protein>
<comment type="subunit">
    <text evidence="8">The nucleosome is a histone octamer containing two molecules each of H2A, H2B, H3 and H4 assembled in one H3-H4 heterotetramer and two H2A-H2B heterodimers. The octamer wraps approximately 147 bp of DNA.</text>
</comment>
<dbReference type="InterPro" id="IPR009072">
    <property type="entry name" value="Histone-fold"/>
</dbReference>
<proteinExistence type="inferred from homology"/>
<comment type="similarity">
    <text evidence="3 8">Belongs to the histone H4 family.</text>
</comment>
<evidence type="ECO:0000256" key="4">
    <source>
        <dbReference type="ARBA" id="ARBA00022454"/>
    </source>
</evidence>
<dbReference type="PANTHER" id="PTHR10484">
    <property type="entry name" value="HISTONE H4"/>
    <property type="match status" value="1"/>
</dbReference>
<dbReference type="GO" id="GO:0046982">
    <property type="term" value="F:protein heterodimerization activity"/>
    <property type="evidence" value="ECO:0007669"/>
    <property type="project" value="InterPro"/>
</dbReference>
<dbReference type="Gene3D" id="1.10.20.10">
    <property type="entry name" value="Histone, subunit A"/>
    <property type="match status" value="1"/>
</dbReference>
<dbReference type="GO" id="GO:0030527">
    <property type="term" value="F:structural constituent of chromatin"/>
    <property type="evidence" value="ECO:0007669"/>
    <property type="project" value="InterPro"/>
</dbReference>
<gene>
    <name evidence="10" type="ORF">N8I77_000690</name>
</gene>
<dbReference type="CDD" id="cd22912">
    <property type="entry name" value="HFD_H4"/>
    <property type="match status" value="1"/>
</dbReference>
<evidence type="ECO:0000256" key="7">
    <source>
        <dbReference type="ARBA" id="ARBA00023269"/>
    </source>
</evidence>
<evidence type="ECO:0000256" key="3">
    <source>
        <dbReference type="ARBA" id="ARBA00006564"/>
    </source>
</evidence>
<dbReference type="Proteomes" id="UP001265746">
    <property type="component" value="Unassembled WGS sequence"/>
</dbReference>
<organism evidence="10 11">
    <name type="scientific">Phomopsis amygdali</name>
    <name type="common">Fusicoccum amygdali</name>
    <dbReference type="NCBI Taxonomy" id="1214568"/>
    <lineage>
        <taxon>Eukaryota</taxon>
        <taxon>Fungi</taxon>
        <taxon>Dikarya</taxon>
        <taxon>Ascomycota</taxon>
        <taxon>Pezizomycotina</taxon>
        <taxon>Sordariomycetes</taxon>
        <taxon>Sordariomycetidae</taxon>
        <taxon>Diaporthales</taxon>
        <taxon>Diaporthaceae</taxon>
        <taxon>Diaporthe</taxon>
    </lineage>
</organism>
<comment type="subcellular location">
    <subcellularLocation>
        <location evidence="2">Chromosome</location>
    </subcellularLocation>
    <subcellularLocation>
        <location evidence="1">Nucleus</location>
    </subcellularLocation>
</comment>
<dbReference type="SMART" id="SM00417">
    <property type="entry name" value="H4"/>
    <property type="match status" value="1"/>
</dbReference>
<keyword evidence="4 8" id="KW-0158">Chromosome</keyword>
<dbReference type="SUPFAM" id="SSF47113">
    <property type="entry name" value="Histone-fold"/>
    <property type="match status" value="1"/>
</dbReference>
<evidence type="ECO:0000256" key="6">
    <source>
        <dbReference type="ARBA" id="ARBA00023242"/>
    </source>
</evidence>
<keyword evidence="7 8" id="KW-0544">Nucleosome core</keyword>
<accession>A0AAD9SQH8</accession>
<feature type="region of interest" description="Disordered" evidence="9">
    <location>
        <begin position="51"/>
        <end position="71"/>
    </location>
</feature>
<evidence type="ECO:0000313" key="10">
    <source>
        <dbReference type="EMBL" id="KAK2613807.1"/>
    </source>
</evidence>
<evidence type="ECO:0000256" key="5">
    <source>
        <dbReference type="ARBA" id="ARBA00023125"/>
    </source>
</evidence>
<dbReference type="PROSITE" id="PS00047">
    <property type="entry name" value="HISTONE_H4"/>
    <property type="match status" value="1"/>
</dbReference>
<evidence type="ECO:0000256" key="9">
    <source>
        <dbReference type="SAM" id="MobiDB-lite"/>
    </source>
</evidence>
<dbReference type="PRINTS" id="PR00623">
    <property type="entry name" value="HISTONEH4"/>
</dbReference>